<dbReference type="EMBL" id="FORU01000002">
    <property type="protein sequence ID" value="SFJ00732.1"/>
    <property type="molecule type" value="Genomic_DNA"/>
</dbReference>
<dbReference type="AlphaFoldDB" id="A0A1I3MUV9"/>
<protein>
    <recommendedName>
        <fullName evidence="5">Lipoprotein</fullName>
    </recommendedName>
</protein>
<dbReference type="PROSITE" id="PS51257">
    <property type="entry name" value="PROKAR_LIPOPROTEIN"/>
    <property type="match status" value="1"/>
</dbReference>
<feature type="compositionally biased region" description="Polar residues" evidence="1">
    <location>
        <begin position="30"/>
        <end position="46"/>
    </location>
</feature>
<evidence type="ECO:0000313" key="3">
    <source>
        <dbReference type="EMBL" id="SFJ00732.1"/>
    </source>
</evidence>
<keyword evidence="2" id="KW-0732">Signal</keyword>
<feature type="region of interest" description="Disordered" evidence="1">
    <location>
        <begin position="21"/>
        <end position="153"/>
    </location>
</feature>
<feature type="compositionally biased region" description="Polar residues" evidence="1">
    <location>
        <begin position="124"/>
        <end position="133"/>
    </location>
</feature>
<organism evidence="3 4">
    <name type="scientific">Myroides guanonis</name>
    <dbReference type="NCBI Taxonomy" id="1150112"/>
    <lineage>
        <taxon>Bacteria</taxon>
        <taxon>Pseudomonadati</taxon>
        <taxon>Bacteroidota</taxon>
        <taxon>Flavobacteriia</taxon>
        <taxon>Flavobacteriales</taxon>
        <taxon>Flavobacteriaceae</taxon>
        <taxon>Myroides</taxon>
    </lineage>
</organism>
<feature type="signal peptide" evidence="2">
    <location>
        <begin position="1"/>
        <end position="17"/>
    </location>
</feature>
<keyword evidence="4" id="KW-1185">Reference proteome</keyword>
<proteinExistence type="predicted"/>
<dbReference type="STRING" id="1150112.SAMN04487893_102281"/>
<name>A0A1I3MUV9_9FLAO</name>
<feature type="chain" id="PRO_5017273660" description="Lipoprotein" evidence="2">
    <location>
        <begin position="18"/>
        <end position="153"/>
    </location>
</feature>
<reference evidence="4" key="1">
    <citation type="submission" date="2016-10" db="EMBL/GenBank/DDBJ databases">
        <authorList>
            <person name="Varghese N."/>
            <person name="Submissions S."/>
        </authorList>
    </citation>
    <scope>NUCLEOTIDE SEQUENCE [LARGE SCALE GENOMIC DNA]</scope>
    <source>
        <strain evidence="4">DSM 26542</strain>
    </source>
</reference>
<evidence type="ECO:0000256" key="1">
    <source>
        <dbReference type="SAM" id="MobiDB-lite"/>
    </source>
</evidence>
<dbReference type="RefSeq" id="WP_090678035.1">
    <property type="nucleotide sequence ID" value="NZ_FORU01000002.1"/>
</dbReference>
<sequence>MKKIHLLGFAVVALAFASCGETKKEPVTDPNPQIENTTGVENTSNPAHGEPGHTHDTPTPSSSSTAEGMNPEHGQPGHRCDIPVGAPLSTPAGGGQANIPTQGNATPSGNQPFLVNDGAKAPTSGASAASGNVNPAHGQPGHRCDIPVGSPLS</sequence>
<dbReference type="OrthoDB" id="678557at2"/>
<gene>
    <name evidence="3" type="ORF">SAMN04487893_102281</name>
</gene>
<accession>A0A1I3MUV9</accession>
<feature type="compositionally biased region" description="Polar residues" evidence="1">
    <location>
        <begin position="98"/>
        <end position="113"/>
    </location>
</feature>
<evidence type="ECO:0000256" key="2">
    <source>
        <dbReference type="SAM" id="SignalP"/>
    </source>
</evidence>
<evidence type="ECO:0000313" key="4">
    <source>
        <dbReference type="Proteomes" id="UP000243887"/>
    </source>
</evidence>
<dbReference type="Proteomes" id="UP000243887">
    <property type="component" value="Unassembled WGS sequence"/>
</dbReference>
<evidence type="ECO:0008006" key="5">
    <source>
        <dbReference type="Google" id="ProtNLM"/>
    </source>
</evidence>